<organism evidence="4 5">
    <name type="scientific">Tichowtungia aerotolerans</name>
    <dbReference type="NCBI Taxonomy" id="2697043"/>
    <lineage>
        <taxon>Bacteria</taxon>
        <taxon>Pseudomonadati</taxon>
        <taxon>Kiritimatiellota</taxon>
        <taxon>Tichowtungiia</taxon>
        <taxon>Tichowtungiales</taxon>
        <taxon>Tichowtungiaceae</taxon>
        <taxon>Tichowtungia</taxon>
    </lineage>
</organism>
<dbReference type="EMBL" id="CP047593">
    <property type="protein sequence ID" value="QHI69346.1"/>
    <property type="molecule type" value="Genomic_DNA"/>
</dbReference>
<keyword evidence="2" id="KW-0378">Hydrolase</keyword>
<dbReference type="GO" id="GO:0046872">
    <property type="term" value="F:metal ion binding"/>
    <property type="evidence" value="ECO:0007669"/>
    <property type="project" value="UniProtKB-KW"/>
</dbReference>
<gene>
    <name evidence="4" type="ORF">GT409_07740</name>
</gene>
<dbReference type="Proteomes" id="UP000464954">
    <property type="component" value="Chromosome"/>
</dbReference>
<keyword evidence="5" id="KW-1185">Reference proteome</keyword>
<proteinExistence type="predicted"/>
<dbReference type="AlphaFoldDB" id="A0A6P1MCL8"/>
<dbReference type="SUPFAM" id="SSF56300">
    <property type="entry name" value="Metallo-dependent phosphatases"/>
    <property type="match status" value="1"/>
</dbReference>
<dbReference type="Gene3D" id="3.60.21.10">
    <property type="match status" value="1"/>
</dbReference>
<dbReference type="Pfam" id="PF00149">
    <property type="entry name" value="Metallophos"/>
    <property type="match status" value="1"/>
</dbReference>
<dbReference type="GO" id="GO:0009245">
    <property type="term" value="P:lipid A biosynthetic process"/>
    <property type="evidence" value="ECO:0007669"/>
    <property type="project" value="TreeGrafter"/>
</dbReference>
<sequence>MADVDYTQLEKRLGKQLLARRLKIQSHHVVRLFGAGRARLHIGNIRILHRIMRRTLKVLGIYRIGYRNAMNLRVEQNEVFFSGLPQAFDGFRILHISDAHIDDNPKLLSIIQDKAGNLDYDICVFTGDFREGTFEDYRIPSQHMAELVQNLNAPVYAVLGNHDCIEMVPLLESAGIRILLNERVVFERGKASLYLLGVDDPHYYETDDLEKATEGMPNDAFCILLAHSPQIIRKAAFSGVDFYLCGHTHGGQTCLPGGHPILANSRCRKDQRKGAWKYHRLQGYTSRGAGTSSVNVRFNCPPEITVHTLRCK</sequence>
<dbReference type="KEGG" id="taer:GT409_07740"/>
<keyword evidence="1" id="KW-0479">Metal-binding</keyword>
<protein>
    <submittedName>
        <fullName evidence="4">Metallophosphoesterase</fullName>
    </submittedName>
</protein>
<dbReference type="PANTHER" id="PTHR31302">
    <property type="entry name" value="TRANSMEMBRANE PROTEIN WITH METALLOPHOSPHOESTERASE DOMAIN-RELATED"/>
    <property type="match status" value="1"/>
</dbReference>
<dbReference type="InterPro" id="IPR051158">
    <property type="entry name" value="Metallophosphoesterase_sf"/>
</dbReference>
<name>A0A6P1MCL8_9BACT</name>
<evidence type="ECO:0000313" key="5">
    <source>
        <dbReference type="Proteomes" id="UP000464954"/>
    </source>
</evidence>
<evidence type="ECO:0000256" key="2">
    <source>
        <dbReference type="ARBA" id="ARBA00022801"/>
    </source>
</evidence>
<feature type="domain" description="Calcineurin-like phosphoesterase" evidence="3">
    <location>
        <begin position="91"/>
        <end position="250"/>
    </location>
</feature>
<accession>A0A6P1MCL8</accession>
<evidence type="ECO:0000259" key="3">
    <source>
        <dbReference type="Pfam" id="PF00149"/>
    </source>
</evidence>
<evidence type="ECO:0000313" key="4">
    <source>
        <dbReference type="EMBL" id="QHI69346.1"/>
    </source>
</evidence>
<reference evidence="4 5" key="1">
    <citation type="submission" date="2020-01" db="EMBL/GenBank/DDBJ databases">
        <title>Ponticoccus aerotolerans gen. nov., sp. nov., an anaerobic bacterium and proposal of Ponticoccusceae fam. nov., Ponticoccusles ord. nov. and Ponticoccuse classis nov. in the phylum Kiritimatiellaeota.</title>
        <authorList>
            <person name="Zhou L.Y."/>
            <person name="Du Z.J."/>
        </authorList>
    </citation>
    <scope>NUCLEOTIDE SEQUENCE [LARGE SCALE GENOMIC DNA]</scope>
    <source>
        <strain evidence="4 5">S-5007</strain>
    </source>
</reference>
<dbReference type="InterPro" id="IPR029052">
    <property type="entry name" value="Metallo-depent_PP-like"/>
</dbReference>
<evidence type="ECO:0000256" key="1">
    <source>
        <dbReference type="ARBA" id="ARBA00022723"/>
    </source>
</evidence>
<dbReference type="GO" id="GO:0016020">
    <property type="term" value="C:membrane"/>
    <property type="evidence" value="ECO:0007669"/>
    <property type="project" value="GOC"/>
</dbReference>
<dbReference type="PANTHER" id="PTHR31302:SF31">
    <property type="entry name" value="PHOSPHODIESTERASE YAEI"/>
    <property type="match status" value="1"/>
</dbReference>
<dbReference type="RefSeq" id="WP_160628528.1">
    <property type="nucleotide sequence ID" value="NZ_CP047593.1"/>
</dbReference>
<dbReference type="InterPro" id="IPR004843">
    <property type="entry name" value="Calcineurin-like_PHP"/>
</dbReference>
<dbReference type="GO" id="GO:0008758">
    <property type="term" value="F:UDP-2,3-diacylglucosamine hydrolase activity"/>
    <property type="evidence" value="ECO:0007669"/>
    <property type="project" value="TreeGrafter"/>
</dbReference>